<dbReference type="InterPro" id="IPR014973">
    <property type="entry name" value="DUF1835"/>
</dbReference>
<organism evidence="3 4">
    <name type="scientific">Oceanobacillus piezotolerans</name>
    <dbReference type="NCBI Taxonomy" id="2448030"/>
    <lineage>
        <taxon>Bacteria</taxon>
        <taxon>Bacillati</taxon>
        <taxon>Bacillota</taxon>
        <taxon>Bacilli</taxon>
        <taxon>Bacillales</taxon>
        <taxon>Bacillaceae</taxon>
        <taxon>Oceanobacillus</taxon>
    </lineage>
</organism>
<evidence type="ECO:0000313" key="4">
    <source>
        <dbReference type="Proteomes" id="UP000270219"/>
    </source>
</evidence>
<reference evidence="3 4" key="1">
    <citation type="submission" date="2018-10" db="EMBL/GenBank/DDBJ databases">
        <title>Oceanobacillus sp. YLB-02 draft genome.</title>
        <authorList>
            <person name="Yu L."/>
        </authorList>
    </citation>
    <scope>NUCLEOTIDE SEQUENCE [LARGE SCALE GENOMIC DNA]</scope>
    <source>
        <strain evidence="3 4">YLB-02</strain>
    </source>
</reference>
<keyword evidence="4" id="KW-1185">Reference proteome</keyword>
<name>A0A498DID8_9BACI</name>
<dbReference type="Pfam" id="PF12395">
    <property type="entry name" value="DUF3658"/>
    <property type="match status" value="1"/>
</dbReference>
<proteinExistence type="predicted"/>
<dbReference type="AlphaFoldDB" id="A0A498DID8"/>
<evidence type="ECO:0000259" key="2">
    <source>
        <dbReference type="Pfam" id="PF12395"/>
    </source>
</evidence>
<evidence type="ECO:0000313" key="3">
    <source>
        <dbReference type="EMBL" id="RLL48309.1"/>
    </source>
</evidence>
<comment type="caution">
    <text evidence="3">The sequence shown here is derived from an EMBL/GenBank/DDBJ whole genome shotgun (WGS) entry which is preliminary data.</text>
</comment>
<gene>
    <name evidence="3" type="ORF">D8M04_03295</name>
</gene>
<dbReference type="InterPro" id="IPR022123">
    <property type="entry name" value="DUF3658"/>
</dbReference>
<accession>A0A498DID8</accession>
<evidence type="ECO:0000259" key="1">
    <source>
        <dbReference type="Pfam" id="PF08874"/>
    </source>
</evidence>
<dbReference type="EMBL" id="RCHR01000001">
    <property type="protein sequence ID" value="RLL48309.1"/>
    <property type="molecule type" value="Genomic_DNA"/>
</dbReference>
<dbReference type="RefSeq" id="WP_121521380.1">
    <property type="nucleotide sequence ID" value="NZ_RCHR01000001.1"/>
</dbReference>
<dbReference type="Proteomes" id="UP000270219">
    <property type="component" value="Unassembled WGS sequence"/>
</dbReference>
<feature type="domain" description="DUF1835" evidence="1">
    <location>
        <begin position="72"/>
        <end position="193"/>
    </location>
</feature>
<sequence>MIDELKRILNNSSNDEMKSLLLQTFLRLKMLEESNRYTESEFIIDLKKTYHEFLHYKSNGTKAKDNKSYKNVHILFDASSSGTLKRVLHEMKLHEEENVISFSDLFSIGPMWRLHENTGVKHRYEWIKNHLIYDDDCLDQYLFHFNNTISMINAIPKNIRITIWAGENAHEQTALRFVLYLLRERNNEISLINSTEQLKSQFNIPDTESYPLHTGEIIPEKLRFIYEKNRNGSSLSQEQRKILEEEWQHLSTTKEVLRIWQYKMIKSVDESYFDEYIINKAKKLHKQQKSKEFMKSARLIGEVIGYLDQYISDEYIEYRVRQLIMNGIFEIKGVPKAMRFYSIKLR</sequence>
<dbReference type="Pfam" id="PF08874">
    <property type="entry name" value="DUF1835"/>
    <property type="match status" value="1"/>
</dbReference>
<dbReference type="OrthoDB" id="343110at2"/>
<protein>
    <submittedName>
        <fullName evidence="3">DUF1835 domain-containing protein</fullName>
    </submittedName>
</protein>
<feature type="domain" description="DUF3658" evidence="2">
    <location>
        <begin position="233"/>
        <end position="341"/>
    </location>
</feature>